<gene>
    <name evidence="2" type="ORF">SH580_11295</name>
</gene>
<dbReference type="EMBL" id="CP138858">
    <property type="protein sequence ID" value="WPJ94018.1"/>
    <property type="molecule type" value="Genomic_DNA"/>
</dbReference>
<dbReference type="RefSeq" id="WP_319830982.1">
    <property type="nucleotide sequence ID" value="NZ_CP138858.1"/>
</dbReference>
<protein>
    <recommendedName>
        <fullName evidence="4">Carbohydrate porin</fullName>
    </recommendedName>
</protein>
<name>A0ABZ0RG32_9BACT</name>
<keyword evidence="3" id="KW-1185">Reference proteome</keyword>
<evidence type="ECO:0008006" key="4">
    <source>
        <dbReference type="Google" id="ProtNLM"/>
    </source>
</evidence>
<keyword evidence="1" id="KW-0175">Coiled coil</keyword>
<dbReference type="Proteomes" id="UP001324993">
    <property type="component" value="Chromosome"/>
</dbReference>
<feature type="coiled-coil region" evidence="1">
    <location>
        <begin position="30"/>
        <end position="57"/>
    </location>
</feature>
<evidence type="ECO:0000256" key="1">
    <source>
        <dbReference type="SAM" id="Coils"/>
    </source>
</evidence>
<sequence length="481" mass="53151">MLIRLRNRNRSLCWFTAACLAGTTLSAQTKEELAERVAQLEQALATARTELSAATEREALATERATLAENSLAETETASSTSSKIQIGGLSIGGAIRANYYGGDYSSNGLAKDMNRGDAGTISLDTFRLNADYANGPWRAKFEYRFYPGYSGSNSDGYSFLHTGWLGYDFASGDQVQVGVNRVPFGPGAYGISQSWFFDQHYYVGLSDDMDLGIKYVAQRGDWSFDFAYYYADEGSYFGENFSSDSVRYSYDVVNETGDGYQERNQVNLRAIYAADLGHGITADLGASAQFGLLESQGGQDDGEHYAFSFHPVFKWSNWTLATQLTYYKYAIDGYVDTTDDGIDNPTDTLVQFGAYDFATFAAAEAWIAGVSLSYYYEVNAVDWLDYIVPYIEYSSIMKTESGFNDSDLFVVGSAWARGGWYIYTEVAASNGNDFIGNEAGYGDPTSGATNDDGVFQSSRFGANPTNEWETRFNINFGYYF</sequence>
<accession>A0ABZ0RG32</accession>
<evidence type="ECO:0000313" key="3">
    <source>
        <dbReference type="Proteomes" id="UP001324993"/>
    </source>
</evidence>
<evidence type="ECO:0000313" key="2">
    <source>
        <dbReference type="EMBL" id="WPJ94018.1"/>
    </source>
</evidence>
<organism evidence="2 3">
    <name type="scientific">Coraliomargarita algicola</name>
    <dbReference type="NCBI Taxonomy" id="3092156"/>
    <lineage>
        <taxon>Bacteria</taxon>
        <taxon>Pseudomonadati</taxon>
        <taxon>Verrucomicrobiota</taxon>
        <taxon>Opitutia</taxon>
        <taxon>Puniceicoccales</taxon>
        <taxon>Coraliomargaritaceae</taxon>
        <taxon>Coraliomargarita</taxon>
    </lineage>
</organism>
<reference evidence="2 3" key="1">
    <citation type="submission" date="2023-11" db="EMBL/GenBank/DDBJ databases">
        <title>Coraliomargarita sp. nov., isolated from marine algae.</title>
        <authorList>
            <person name="Lee J.K."/>
            <person name="Baek J.H."/>
            <person name="Kim J.M."/>
            <person name="Choi D.G."/>
            <person name="Jeon C.O."/>
        </authorList>
    </citation>
    <scope>NUCLEOTIDE SEQUENCE [LARGE SCALE GENOMIC DNA]</scope>
    <source>
        <strain evidence="2 3">J2-16</strain>
    </source>
</reference>
<proteinExistence type="predicted"/>